<keyword evidence="3 7" id="KW-0812">Transmembrane</keyword>
<evidence type="ECO:0000259" key="10">
    <source>
        <dbReference type="Pfam" id="PF22744"/>
    </source>
</evidence>
<dbReference type="Pfam" id="PF22571">
    <property type="entry name" value="LiaI-LiaF-TM_PspC"/>
    <property type="match status" value="1"/>
</dbReference>
<feature type="transmembrane region" description="Helical" evidence="7">
    <location>
        <begin position="240"/>
        <end position="266"/>
    </location>
</feature>
<feature type="domain" description="PspC-related transmembrane region" evidence="9">
    <location>
        <begin position="208"/>
        <end position="348"/>
    </location>
</feature>
<gene>
    <name evidence="11" type="ORF">RLT85_13745</name>
</gene>
<comment type="caution">
    <text evidence="11">The sequence shown here is derived from an EMBL/GenBank/DDBJ whole genome shotgun (WGS) entry which is preliminary data.</text>
</comment>
<evidence type="ECO:0000256" key="6">
    <source>
        <dbReference type="SAM" id="MobiDB-lite"/>
    </source>
</evidence>
<feature type="region of interest" description="Disordered" evidence="6">
    <location>
        <begin position="92"/>
        <end position="111"/>
    </location>
</feature>
<comment type="subcellular location">
    <subcellularLocation>
        <location evidence="1">Cell membrane</location>
        <topology evidence="1">Single-pass membrane protein</topology>
    </subcellularLocation>
</comment>
<dbReference type="PANTHER" id="PTHR33885:SF3">
    <property type="entry name" value="PHAGE SHOCK PROTEIN C"/>
    <property type="match status" value="1"/>
</dbReference>
<dbReference type="InterPro" id="IPR054319">
    <property type="entry name" value="PspC-rel_ToastRack"/>
</dbReference>
<dbReference type="Proteomes" id="UP001182991">
    <property type="component" value="Unassembled WGS sequence"/>
</dbReference>
<evidence type="ECO:0000256" key="1">
    <source>
        <dbReference type="ARBA" id="ARBA00004162"/>
    </source>
</evidence>
<dbReference type="InterPro" id="IPR054321">
    <property type="entry name" value="PspC-rel_TM"/>
</dbReference>
<name>A0ABU2KLU7_9FLAO</name>
<keyword evidence="12" id="KW-1185">Reference proteome</keyword>
<keyword evidence="4 7" id="KW-1133">Transmembrane helix</keyword>
<feature type="region of interest" description="Disordered" evidence="6">
    <location>
        <begin position="544"/>
        <end position="579"/>
    </location>
</feature>
<evidence type="ECO:0000256" key="2">
    <source>
        <dbReference type="ARBA" id="ARBA00022475"/>
    </source>
</evidence>
<keyword evidence="5 7" id="KW-0472">Membrane</keyword>
<evidence type="ECO:0000313" key="11">
    <source>
        <dbReference type="EMBL" id="MDT0295695.1"/>
    </source>
</evidence>
<evidence type="ECO:0000256" key="3">
    <source>
        <dbReference type="ARBA" id="ARBA00022692"/>
    </source>
</evidence>
<evidence type="ECO:0000256" key="7">
    <source>
        <dbReference type="SAM" id="Phobius"/>
    </source>
</evidence>
<feature type="transmembrane region" description="Helical" evidence="7">
    <location>
        <begin position="325"/>
        <end position="343"/>
    </location>
</feature>
<dbReference type="Pfam" id="PF22744">
    <property type="entry name" value="Toast-rack_PspC-Cterm"/>
    <property type="match status" value="1"/>
</dbReference>
<protein>
    <submittedName>
        <fullName evidence="11">PspC domain-containing protein</fullName>
    </submittedName>
</protein>
<feature type="domain" description="Phage shock protein PspC N-terminal" evidence="8">
    <location>
        <begin position="111"/>
        <end position="169"/>
    </location>
</feature>
<feature type="transmembrane region" description="Helical" evidence="7">
    <location>
        <begin position="138"/>
        <end position="166"/>
    </location>
</feature>
<dbReference type="InterPro" id="IPR052027">
    <property type="entry name" value="PspC"/>
</dbReference>
<evidence type="ECO:0000313" key="12">
    <source>
        <dbReference type="Proteomes" id="UP001182991"/>
    </source>
</evidence>
<dbReference type="InterPro" id="IPR007168">
    <property type="entry name" value="Phageshock_PspC_N"/>
</dbReference>
<evidence type="ECO:0000259" key="8">
    <source>
        <dbReference type="Pfam" id="PF04024"/>
    </source>
</evidence>
<evidence type="ECO:0000256" key="5">
    <source>
        <dbReference type="ARBA" id="ARBA00023136"/>
    </source>
</evidence>
<feature type="compositionally biased region" description="Acidic residues" evidence="6">
    <location>
        <begin position="547"/>
        <end position="562"/>
    </location>
</feature>
<sequence>MNKTVNINLAGIFFHIDEDAFLKLNDYLNAIKRSFTDAQGREEIIQDIEARIAELFSEKMRSEKQVVSIREVEAVIEIMGQPEDYRVDDDIFEDEEPRSDRNNTTKSKKPKKLYRDRDDSYIAGVSSGLAHYLHIDSIWVRILFVLLTIISSGSFILVYIIFWIIVPEALTTSEKLEMKGEPINISNIEKKVKEGFDTVSDKFKDVDYKKYTQKANQGSSQLFQSLGDFIVTFLKIIGKFIGILILLFAGVGLIALLFSMLSLGTFGIFNAPWMDYIEMVDIGVPIWLASLILFLTAAIPLFLLFLLGLKIVVHNLQSIGTFAKLTLLAVWLLSIFTIAFLGIRQASQRAFEEDVVIKQDLPIRSKDTLYLKMRDNNWMHTSLERDDDVQIKYNQNNEKILFSKDIRLIVKSITDSLAKVEIVKSANGHDYTQARERANKIVFSTEFINNTLYLDGFFTTDFKNKYFSQEVKVTLYLPEGSILFADENTRTYHRNYSRYEDILESGQESNYLVVEKNKLNCFNCDTDTSENRFLKDSKKDSFLNEEKMDDEEDNEDWYQDNEESTKAKKDTLSVSKSKI</sequence>
<accession>A0ABU2KLU7</accession>
<dbReference type="EMBL" id="JAVRBG010000016">
    <property type="protein sequence ID" value="MDT0295695.1"/>
    <property type="molecule type" value="Genomic_DNA"/>
</dbReference>
<keyword evidence="2" id="KW-1003">Cell membrane</keyword>
<evidence type="ECO:0000259" key="9">
    <source>
        <dbReference type="Pfam" id="PF22571"/>
    </source>
</evidence>
<feature type="domain" description="PspC-related ToastRack" evidence="10">
    <location>
        <begin position="393"/>
        <end position="526"/>
    </location>
</feature>
<proteinExistence type="predicted"/>
<organism evidence="11 12">
    <name type="scientific">Mesonia ostreae</name>
    <dbReference type="NCBI Taxonomy" id="861110"/>
    <lineage>
        <taxon>Bacteria</taxon>
        <taxon>Pseudomonadati</taxon>
        <taxon>Bacteroidota</taxon>
        <taxon>Flavobacteriia</taxon>
        <taxon>Flavobacteriales</taxon>
        <taxon>Flavobacteriaceae</taxon>
        <taxon>Mesonia</taxon>
    </lineage>
</organism>
<dbReference type="Pfam" id="PF04024">
    <property type="entry name" value="PspC"/>
    <property type="match status" value="1"/>
</dbReference>
<dbReference type="PANTHER" id="PTHR33885">
    <property type="entry name" value="PHAGE SHOCK PROTEIN C"/>
    <property type="match status" value="1"/>
</dbReference>
<reference evidence="12" key="1">
    <citation type="submission" date="2023-07" db="EMBL/GenBank/DDBJ databases">
        <title>Isolating and identifying novel microbial strains from the Mariana Trench.</title>
        <authorList>
            <person name="Fu H."/>
        </authorList>
    </citation>
    <scope>NUCLEOTIDE SEQUENCE [LARGE SCALE GENOMIC DNA]</scope>
    <source>
        <strain evidence="12">T-y2</strain>
    </source>
</reference>
<dbReference type="RefSeq" id="WP_311402623.1">
    <property type="nucleotide sequence ID" value="NZ_JAVRBG010000016.1"/>
</dbReference>
<evidence type="ECO:0000256" key="4">
    <source>
        <dbReference type="ARBA" id="ARBA00022989"/>
    </source>
</evidence>
<feature type="transmembrane region" description="Helical" evidence="7">
    <location>
        <begin position="286"/>
        <end position="313"/>
    </location>
</feature>